<dbReference type="CDD" id="cd00024">
    <property type="entry name" value="CD_CSD"/>
    <property type="match status" value="2"/>
</dbReference>
<sequence length="596" mass="67183">MVLSQGPSDPRDMRVMKHFVKALALGKKGKLDKVHGRPTVDSLRCLTRHFCNAWERYHEASIPPEIKHLMAYYIQGELADELGLKSLRKEQTFLTIENFVKLHQFLWFEDFHDYVHEGYRVDDANLLNTHCFSSARVAELCGAKYKDLVLLIGWKDGEAELKLKIRRAICKGKNDRHVSQHISDWAKRAGFVNGIGGLHSARREALVKANGDNGQSVEQLQLFADHRNSSVLQRHYLGAMNTIDGAASYLGMDTRRNLTEDFRSATMEWESDLTWQLPARELDQLKRDENYFPMPTSKLFCFGGFDGKPLVSPQGHPQRRQCSIKKTTPFTFITSPNSSAGESTWSSQVERCSTSSTVPSSLKDSCILQNNNSLPEYAPVFEDSGCPGLWKSQSILPNAPSTGFDGGPPELIDPALAETPVAVFKFEPLNDPDSLNKGKNKVTVPSSQEIPIKASPNQLDRKPVALDATRDIWEVEELLAKWGPKRKSRYLVKWKGFPDEDNTWEPQAYISEDFIKSFESTFEGNHAGVQLLDKRKLGGNVEYLVEWKGRPKCERSWEKAKTLRFPTSRKTESPKLMHGAFLIPGAIISTPCGSPE</sequence>
<dbReference type="InterPro" id="IPR016197">
    <property type="entry name" value="Chromo-like_dom_sf"/>
</dbReference>
<dbReference type="GO" id="GO:0006338">
    <property type="term" value="P:chromatin remodeling"/>
    <property type="evidence" value="ECO:0007669"/>
    <property type="project" value="UniProtKB-ARBA"/>
</dbReference>
<comment type="subcellular location">
    <subcellularLocation>
        <location evidence="1">Nucleus</location>
    </subcellularLocation>
</comment>
<dbReference type="AlphaFoldDB" id="A0AA97NLG7"/>
<dbReference type="GO" id="GO:0005634">
    <property type="term" value="C:nucleus"/>
    <property type="evidence" value="ECO:0007669"/>
    <property type="project" value="UniProtKB-SubCell"/>
</dbReference>
<gene>
    <name evidence="5" type="ORF">OOU_Y34scaffold01185g1</name>
</gene>
<keyword evidence="3" id="KW-0539">Nucleus</keyword>
<organism evidence="5">
    <name type="scientific">Pyricularia oryzae (strain Y34)</name>
    <name type="common">Rice blast fungus</name>
    <name type="synonym">Magnaporthe oryzae</name>
    <dbReference type="NCBI Taxonomy" id="1143189"/>
    <lineage>
        <taxon>Eukaryota</taxon>
        <taxon>Fungi</taxon>
        <taxon>Dikarya</taxon>
        <taxon>Ascomycota</taxon>
        <taxon>Pezizomycotina</taxon>
        <taxon>Sordariomycetes</taxon>
        <taxon>Sordariomycetidae</taxon>
        <taxon>Magnaporthales</taxon>
        <taxon>Pyriculariaceae</taxon>
        <taxon>Pyricularia</taxon>
    </lineage>
</organism>
<evidence type="ECO:0000256" key="2">
    <source>
        <dbReference type="ARBA" id="ARBA00011353"/>
    </source>
</evidence>
<dbReference type="Pfam" id="PF00385">
    <property type="entry name" value="Chromo"/>
    <property type="match status" value="1"/>
</dbReference>
<dbReference type="PANTHER" id="PTHR37535">
    <property type="entry name" value="FLUG DOMAIN PROTEIN"/>
    <property type="match status" value="1"/>
</dbReference>
<dbReference type="InterPro" id="IPR023779">
    <property type="entry name" value="Chromodomain_CS"/>
</dbReference>
<dbReference type="Gene3D" id="2.40.50.40">
    <property type="match status" value="2"/>
</dbReference>
<proteinExistence type="predicted"/>
<dbReference type="InterPro" id="IPR011010">
    <property type="entry name" value="DNA_brk_join_enz"/>
</dbReference>
<name>A0AA97NLG7_PYRO3</name>
<comment type="subunit">
    <text evidence="2">Component of the NuA4 histone acetyltransferase complex.</text>
</comment>
<dbReference type="GO" id="GO:0003677">
    <property type="term" value="F:DNA binding"/>
    <property type="evidence" value="ECO:0007669"/>
    <property type="project" value="InterPro"/>
</dbReference>
<dbReference type="SUPFAM" id="SSF54160">
    <property type="entry name" value="Chromo domain-like"/>
    <property type="match status" value="2"/>
</dbReference>
<dbReference type="SMART" id="SM00298">
    <property type="entry name" value="CHROMO"/>
    <property type="match status" value="2"/>
</dbReference>
<dbReference type="SUPFAM" id="SSF56349">
    <property type="entry name" value="DNA breaking-rejoining enzymes"/>
    <property type="match status" value="1"/>
</dbReference>
<evidence type="ECO:0000313" key="5">
    <source>
        <dbReference type="EMBL" id="ELQ32331.1"/>
    </source>
</evidence>
<dbReference type="EMBL" id="JH793628">
    <property type="protein sequence ID" value="ELQ32331.1"/>
    <property type="molecule type" value="Genomic_DNA"/>
</dbReference>
<dbReference type="InterPro" id="IPR023780">
    <property type="entry name" value="Chromo_domain"/>
</dbReference>
<feature type="domain" description="Chromo" evidence="4">
    <location>
        <begin position="473"/>
        <end position="510"/>
    </location>
</feature>
<dbReference type="Proteomes" id="UP000011086">
    <property type="component" value="Unassembled WGS sequence"/>
</dbReference>
<evidence type="ECO:0000256" key="1">
    <source>
        <dbReference type="ARBA" id="ARBA00004123"/>
    </source>
</evidence>
<dbReference type="PROSITE" id="PS50013">
    <property type="entry name" value="CHROMO_2"/>
    <property type="match status" value="2"/>
</dbReference>
<dbReference type="PROSITE" id="PS00598">
    <property type="entry name" value="CHROMO_1"/>
    <property type="match status" value="1"/>
</dbReference>
<reference evidence="5" key="1">
    <citation type="journal article" date="2012" name="PLoS Genet.">
        <title>Comparative analysis of the genomes of two field isolates of the rice blast fungus Magnaporthe oryzae.</title>
        <authorList>
            <person name="Xue M."/>
            <person name="Yang J."/>
            <person name="Li Z."/>
            <person name="Hu S."/>
            <person name="Yao N."/>
            <person name="Dean R.A."/>
            <person name="Zhao W."/>
            <person name="Shen M."/>
            <person name="Zhang H."/>
            <person name="Li C."/>
            <person name="Liu L."/>
            <person name="Cao L."/>
            <person name="Xu X."/>
            <person name="Xing Y."/>
            <person name="Hsiang T."/>
            <person name="Zhang Z."/>
            <person name="Xu J.R."/>
            <person name="Peng Y.L."/>
        </authorList>
    </citation>
    <scope>NUCLEOTIDE SEQUENCE</scope>
    <source>
        <strain evidence="5">Y34</strain>
    </source>
</reference>
<evidence type="ECO:0000256" key="3">
    <source>
        <dbReference type="ARBA" id="ARBA00023242"/>
    </source>
</evidence>
<accession>A0AA97NLG7</accession>
<dbReference type="PANTHER" id="PTHR37535:SF3">
    <property type="entry name" value="FLUG DOMAIN-CONTAINING PROTEIN"/>
    <property type="match status" value="1"/>
</dbReference>
<dbReference type="InterPro" id="IPR000953">
    <property type="entry name" value="Chromo/chromo_shadow_dom"/>
</dbReference>
<protein>
    <recommendedName>
        <fullName evidence="4">Chromo domain-containing protein</fullName>
    </recommendedName>
</protein>
<feature type="domain" description="Chromo" evidence="4">
    <location>
        <begin position="526"/>
        <end position="577"/>
    </location>
</feature>
<evidence type="ECO:0000259" key="4">
    <source>
        <dbReference type="PROSITE" id="PS50013"/>
    </source>
</evidence>